<dbReference type="EMBL" id="JAPDOD010000033">
    <property type="protein sequence ID" value="MDA0164343.1"/>
    <property type="molecule type" value="Genomic_DNA"/>
</dbReference>
<evidence type="ECO:0000313" key="2">
    <source>
        <dbReference type="Proteomes" id="UP001149140"/>
    </source>
</evidence>
<dbReference type="Proteomes" id="UP001149140">
    <property type="component" value="Unassembled WGS sequence"/>
</dbReference>
<evidence type="ECO:0000313" key="1">
    <source>
        <dbReference type="EMBL" id="MDA0164343.1"/>
    </source>
</evidence>
<name>A0A9X3MZN3_9ACTN</name>
<sequence>MSTRHMIRPTWRVLWGCAADDPYSAWFNAEHRCGEALQAWRDAQGASARATAYLAYCFAIDVEERAAAQLARAVAAPLAA</sequence>
<reference evidence="1" key="1">
    <citation type="submission" date="2022-10" db="EMBL/GenBank/DDBJ databases">
        <title>The WGS of Solirubrobacter ginsenosidimutans DSM 21036.</title>
        <authorList>
            <person name="Jiang Z."/>
        </authorList>
    </citation>
    <scope>NUCLEOTIDE SEQUENCE</scope>
    <source>
        <strain evidence="1">DSM 21036</strain>
    </source>
</reference>
<gene>
    <name evidence="1" type="ORF">OM076_29000</name>
</gene>
<dbReference type="RefSeq" id="WP_270043597.1">
    <property type="nucleotide sequence ID" value="NZ_JAPDOD010000033.1"/>
</dbReference>
<keyword evidence="2" id="KW-1185">Reference proteome</keyword>
<accession>A0A9X3MZN3</accession>
<dbReference type="AlphaFoldDB" id="A0A9X3MZN3"/>
<protein>
    <submittedName>
        <fullName evidence="1">Uncharacterized protein</fullName>
    </submittedName>
</protein>
<organism evidence="1 2">
    <name type="scientific">Solirubrobacter ginsenosidimutans</name>
    <dbReference type="NCBI Taxonomy" id="490573"/>
    <lineage>
        <taxon>Bacteria</taxon>
        <taxon>Bacillati</taxon>
        <taxon>Actinomycetota</taxon>
        <taxon>Thermoleophilia</taxon>
        <taxon>Solirubrobacterales</taxon>
        <taxon>Solirubrobacteraceae</taxon>
        <taxon>Solirubrobacter</taxon>
    </lineage>
</organism>
<comment type="caution">
    <text evidence="1">The sequence shown here is derived from an EMBL/GenBank/DDBJ whole genome shotgun (WGS) entry which is preliminary data.</text>
</comment>
<proteinExistence type="predicted"/>